<gene>
    <name evidence="1" type="ORF">ENP13_05235</name>
</gene>
<sequence>MRCPYCHFGLDAEGEWCEVCAGTGLARARRPFEELDREELEVTLAAVASALGCYSLVPPRSPAELVEAVRSVTARYDQLRDERAALGRAWAEGDQETVERIATDAYLGVL</sequence>
<evidence type="ECO:0000313" key="1">
    <source>
        <dbReference type="EMBL" id="HEX70630.1"/>
    </source>
</evidence>
<dbReference type="AlphaFoldDB" id="A0A7C2WDY7"/>
<reference evidence="1" key="1">
    <citation type="journal article" date="2020" name="mSystems">
        <title>Genome- and Community-Level Interaction Insights into Carbon Utilization and Element Cycling Functions of Hydrothermarchaeota in Hydrothermal Sediment.</title>
        <authorList>
            <person name="Zhou Z."/>
            <person name="Liu Y."/>
            <person name="Xu W."/>
            <person name="Pan J."/>
            <person name="Luo Z.H."/>
            <person name="Li M."/>
        </authorList>
    </citation>
    <scope>NUCLEOTIDE SEQUENCE [LARGE SCALE GENOMIC DNA]</scope>
    <source>
        <strain evidence="1">SpSt-192</strain>
    </source>
</reference>
<name>A0A7C2WDY7_9BACT</name>
<organism evidence="1">
    <name type="scientific">Thermorudis sp</name>
    <dbReference type="NCBI Taxonomy" id="1969470"/>
    <lineage>
        <taxon>Bacteria</taxon>
        <taxon>Pseudomonadati</taxon>
        <taxon>Thermomicrobiota</taxon>
        <taxon>Thermomicrobia</taxon>
        <taxon>Thermomicrobia incertae sedis</taxon>
        <taxon>Thermorudis</taxon>
    </lineage>
</organism>
<dbReference type="EMBL" id="DSID01000402">
    <property type="protein sequence ID" value="HEX70630.1"/>
    <property type="molecule type" value="Genomic_DNA"/>
</dbReference>
<proteinExistence type="predicted"/>
<comment type="caution">
    <text evidence="1">The sequence shown here is derived from an EMBL/GenBank/DDBJ whole genome shotgun (WGS) entry which is preliminary data.</text>
</comment>
<accession>A0A7C2WDY7</accession>
<protein>
    <submittedName>
        <fullName evidence="1">Uncharacterized protein</fullName>
    </submittedName>
</protein>